<dbReference type="EMBL" id="JBHULU010000006">
    <property type="protein sequence ID" value="MFD2513233.1"/>
    <property type="molecule type" value="Genomic_DNA"/>
</dbReference>
<evidence type="ECO:0000313" key="5">
    <source>
        <dbReference type="Proteomes" id="UP001597544"/>
    </source>
</evidence>
<evidence type="ECO:0000256" key="1">
    <source>
        <dbReference type="ARBA" id="ARBA00022553"/>
    </source>
</evidence>
<dbReference type="CDD" id="cd00156">
    <property type="entry name" value="REC"/>
    <property type="match status" value="1"/>
</dbReference>
<dbReference type="Pfam" id="PF00072">
    <property type="entry name" value="Response_reg"/>
    <property type="match status" value="1"/>
</dbReference>
<organism evidence="4 5">
    <name type="scientific">Pontibacter locisalis</name>
    <dbReference type="NCBI Taxonomy" id="1719035"/>
    <lineage>
        <taxon>Bacteria</taxon>
        <taxon>Pseudomonadati</taxon>
        <taxon>Bacteroidota</taxon>
        <taxon>Cytophagia</taxon>
        <taxon>Cytophagales</taxon>
        <taxon>Hymenobacteraceae</taxon>
        <taxon>Pontibacter</taxon>
    </lineage>
</organism>
<evidence type="ECO:0000256" key="2">
    <source>
        <dbReference type="PROSITE-ProRule" id="PRU00169"/>
    </source>
</evidence>
<dbReference type="RefSeq" id="WP_377503701.1">
    <property type="nucleotide sequence ID" value="NZ_JBHULU010000006.1"/>
</dbReference>
<proteinExistence type="predicted"/>
<evidence type="ECO:0000259" key="3">
    <source>
        <dbReference type="PROSITE" id="PS50110"/>
    </source>
</evidence>
<keyword evidence="1 2" id="KW-0597">Phosphoprotein</keyword>
<dbReference type="PANTHER" id="PTHR44591:SF3">
    <property type="entry name" value="RESPONSE REGULATORY DOMAIN-CONTAINING PROTEIN"/>
    <property type="match status" value="1"/>
</dbReference>
<dbReference type="SMART" id="SM00448">
    <property type="entry name" value="REC"/>
    <property type="match status" value="1"/>
</dbReference>
<name>A0ABW5IIW4_9BACT</name>
<dbReference type="InterPro" id="IPR050595">
    <property type="entry name" value="Bact_response_regulator"/>
</dbReference>
<dbReference type="PROSITE" id="PS50110">
    <property type="entry name" value="RESPONSE_REGULATORY"/>
    <property type="match status" value="1"/>
</dbReference>
<reference evidence="5" key="1">
    <citation type="journal article" date="2019" name="Int. J. Syst. Evol. Microbiol.">
        <title>The Global Catalogue of Microorganisms (GCM) 10K type strain sequencing project: providing services to taxonomists for standard genome sequencing and annotation.</title>
        <authorList>
            <consortium name="The Broad Institute Genomics Platform"/>
            <consortium name="The Broad Institute Genome Sequencing Center for Infectious Disease"/>
            <person name="Wu L."/>
            <person name="Ma J."/>
        </authorList>
    </citation>
    <scope>NUCLEOTIDE SEQUENCE [LARGE SCALE GENOMIC DNA]</scope>
    <source>
        <strain evidence="5">KCTC 42498</strain>
    </source>
</reference>
<keyword evidence="5" id="KW-1185">Reference proteome</keyword>
<comment type="caution">
    <text evidence="4">The sequence shown here is derived from an EMBL/GenBank/DDBJ whole genome shotgun (WGS) entry which is preliminary data.</text>
</comment>
<evidence type="ECO:0000313" key="4">
    <source>
        <dbReference type="EMBL" id="MFD2513233.1"/>
    </source>
</evidence>
<feature type="modified residue" description="4-aspartylphosphate" evidence="2">
    <location>
        <position position="60"/>
    </location>
</feature>
<dbReference type="PANTHER" id="PTHR44591">
    <property type="entry name" value="STRESS RESPONSE REGULATOR PROTEIN 1"/>
    <property type="match status" value="1"/>
</dbReference>
<accession>A0ABW5IIW4</accession>
<dbReference type="InterPro" id="IPR001789">
    <property type="entry name" value="Sig_transdc_resp-reg_receiver"/>
</dbReference>
<dbReference type="SUPFAM" id="SSF52172">
    <property type="entry name" value="CheY-like"/>
    <property type="match status" value="1"/>
</dbReference>
<dbReference type="Gene3D" id="3.40.50.2300">
    <property type="match status" value="1"/>
</dbReference>
<dbReference type="Proteomes" id="UP001597544">
    <property type="component" value="Unassembled WGS sequence"/>
</dbReference>
<sequence length="129" mass="14913">MKKKILLIDDDSTYIYILKQLLKKHDEVGEIVTAESGSEALGILKSDFEMCQMPVVIISDIEMPVMNGILFLRELESLKLVDHRITKIVLNSNNSRYDDMDWSVESPDIVYFQKPLNFKKILLILSDQH</sequence>
<feature type="domain" description="Response regulatory" evidence="3">
    <location>
        <begin position="4"/>
        <end position="129"/>
    </location>
</feature>
<dbReference type="InterPro" id="IPR011006">
    <property type="entry name" value="CheY-like_superfamily"/>
</dbReference>
<protein>
    <submittedName>
        <fullName evidence="4">Response regulator</fullName>
    </submittedName>
</protein>
<gene>
    <name evidence="4" type="ORF">ACFSRY_05100</name>
</gene>